<dbReference type="InterPro" id="IPR018060">
    <property type="entry name" value="HTH_AraC"/>
</dbReference>
<dbReference type="InterPro" id="IPR001789">
    <property type="entry name" value="Sig_transdc_resp-reg_receiver"/>
</dbReference>
<dbReference type="CDD" id="cd17536">
    <property type="entry name" value="REC_YesN-like"/>
    <property type="match status" value="1"/>
</dbReference>
<keyword evidence="4" id="KW-0597">Phosphoprotein</keyword>
<evidence type="ECO:0000256" key="3">
    <source>
        <dbReference type="ARBA" id="ARBA00023163"/>
    </source>
</evidence>
<dbReference type="Pfam" id="PF00072">
    <property type="entry name" value="Response_reg"/>
    <property type="match status" value="1"/>
</dbReference>
<dbReference type="RefSeq" id="WP_114382592.1">
    <property type="nucleotide sequence ID" value="NZ_QPJD01000016.1"/>
</dbReference>
<proteinExistence type="predicted"/>
<dbReference type="Gene3D" id="3.40.50.2300">
    <property type="match status" value="1"/>
</dbReference>
<dbReference type="EMBL" id="QPJD01000016">
    <property type="protein sequence ID" value="RCW42443.1"/>
    <property type="molecule type" value="Genomic_DNA"/>
</dbReference>
<dbReference type="Pfam" id="PF12833">
    <property type="entry name" value="HTH_18"/>
    <property type="match status" value="1"/>
</dbReference>
<evidence type="ECO:0000256" key="4">
    <source>
        <dbReference type="PROSITE-ProRule" id="PRU00169"/>
    </source>
</evidence>
<dbReference type="SMART" id="SM00448">
    <property type="entry name" value="REC"/>
    <property type="match status" value="1"/>
</dbReference>
<dbReference type="PANTHER" id="PTHR43280:SF28">
    <property type="entry name" value="HTH-TYPE TRANSCRIPTIONAL ACTIVATOR RHAS"/>
    <property type="match status" value="1"/>
</dbReference>
<keyword evidence="1" id="KW-0805">Transcription regulation</keyword>
<protein>
    <submittedName>
        <fullName evidence="7">Two-component system response regulator YesN</fullName>
    </submittedName>
</protein>
<dbReference type="PROSITE" id="PS00041">
    <property type="entry name" value="HTH_ARAC_FAMILY_1"/>
    <property type="match status" value="1"/>
</dbReference>
<dbReference type="SUPFAM" id="SSF46689">
    <property type="entry name" value="Homeodomain-like"/>
    <property type="match status" value="1"/>
</dbReference>
<dbReference type="Proteomes" id="UP000252415">
    <property type="component" value="Unassembled WGS sequence"/>
</dbReference>
<dbReference type="AlphaFoldDB" id="A0A368VSL1"/>
<evidence type="ECO:0000313" key="8">
    <source>
        <dbReference type="Proteomes" id="UP000252415"/>
    </source>
</evidence>
<dbReference type="PROSITE" id="PS50110">
    <property type="entry name" value="RESPONSE_REGULATORY"/>
    <property type="match status" value="1"/>
</dbReference>
<evidence type="ECO:0000259" key="5">
    <source>
        <dbReference type="PROSITE" id="PS01124"/>
    </source>
</evidence>
<dbReference type="PRINTS" id="PR00032">
    <property type="entry name" value="HTHARAC"/>
</dbReference>
<dbReference type="OrthoDB" id="342399at2"/>
<evidence type="ECO:0000256" key="1">
    <source>
        <dbReference type="ARBA" id="ARBA00023015"/>
    </source>
</evidence>
<dbReference type="SMART" id="SM00342">
    <property type="entry name" value="HTH_ARAC"/>
    <property type="match status" value="1"/>
</dbReference>
<keyword evidence="2" id="KW-0238">DNA-binding</keyword>
<reference evidence="7 8" key="1">
    <citation type="submission" date="2018-07" db="EMBL/GenBank/DDBJ databases">
        <title>Genomic Encyclopedia of Type Strains, Phase III (KMG-III): the genomes of soil and plant-associated and newly described type strains.</title>
        <authorList>
            <person name="Whitman W."/>
        </authorList>
    </citation>
    <scope>NUCLEOTIDE SEQUENCE [LARGE SCALE GENOMIC DNA]</scope>
    <source>
        <strain evidence="7 8">CECT 7506</strain>
    </source>
</reference>
<gene>
    <name evidence="7" type="ORF">DFP97_1165</name>
</gene>
<keyword evidence="3" id="KW-0804">Transcription</keyword>
<dbReference type="PROSITE" id="PS01124">
    <property type="entry name" value="HTH_ARAC_FAMILY_2"/>
    <property type="match status" value="1"/>
</dbReference>
<dbReference type="SUPFAM" id="SSF52172">
    <property type="entry name" value="CheY-like"/>
    <property type="match status" value="1"/>
</dbReference>
<dbReference type="PANTHER" id="PTHR43280">
    <property type="entry name" value="ARAC-FAMILY TRANSCRIPTIONAL REGULATOR"/>
    <property type="match status" value="1"/>
</dbReference>
<dbReference type="InterPro" id="IPR011006">
    <property type="entry name" value="CheY-like_superfamily"/>
</dbReference>
<evidence type="ECO:0000313" key="7">
    <source>
        <dbReference type="EMBL" id="RCW42443.1"/>
    </source>
</evidence>
<feature type="modified residue" description="4-aspartylphosphate" evidence="4">
    <location>
        <position position="55"/>
    </location>
</feature>
<accession>A0A368VSL1</accession>
<dbReference type="GO" id="GO:0000160">
    <property type="term" value="P:phosphorelay signal transduction system"/>
    <property type="evidence" value="ECO:0007669"/>
    <property type="project" value="InterPro"/>
</dbReference>
<dbReference type="GO" id="GO:0003700">
    <property type="term" value="F:DNA-binding transcription factor activity"/>
    <property type="evidence" value="ECO:0007669"/>
    <property type="project" value="InterPro"/>
</dbReference>
<dbReference type="GO" id="GO:0043565">
    <property type="term" value="F:sequence-specific DNA binding"/>
    <property type="evidence" value="ECO:0007669"/>
    <property type="project" value="InterPro"/>
</dbReference>
<dbReference type="InterPro" id="IPR020449">
    <property type="entry name" value="Tscrpt_reg_AraC-type_HTH"/>
</dbReference>
<sequence length="481" mass="54633">MYKVFIVDDEELVIKSLKATVDWKGSGYEVAGYALSGEEAVEAIKQIHPDVIFSDIRMPGMNGLELKKRLDDAGVSAKFLIVSGLAEFALAQKAIQNGVSGYCLKPFDEMEITGYLRKFKRELDASRLLPEGEILDLIEAGTPEAHSRLRDELALAGIASSEKDGLRIMLSVRREKLPIHEKVACLTVRIGYRKFIYVMADRDADELMASFASEDRQFLKGIGFSKRGIETAGFAQAIQDAELQAYQYFTLAEDLAWEGSWQSNDMKSASAMLAEGDDQAFIAQLDSLQAMFRSGHLNIRHALLLYNECILQLSRKGRESDELYLYSFEQLAEQFEDVRDMIDDLKRLFQEEKGPIDHQQVPVQPGRSSTFSIMLEYINVHFGEDITILGLSKQFNLNPNYISQLFRKELDKTFTEYLTGLRINRASELLRTTSIPINEIADHVGYKDYFYFSKMFKKIMGVPPRGYRFDQNENNSIPAPF</sequence>
<feature type="domain" description="HTH araC/xylS-type" evidence="5">
    <location>
        <begin position="372"/>
        <end position="470"/>
    </location>
</feature>
<dbReference type="InterPro" id="IPR018062">
    <property type="entry name" value="HTH_AraC-typ_CS"/>
</dbReference>
<organism evidence="7 8">
    <name type="scientific">Paenibacillus prosopidis</name>
    <dbReference type="NCBI Taxonomy" id="630520"/>
    <lineage>
        <taxon>Bacteria</taxon>
        <taxon>Bacillati</taxon>
        <taxon>Bacillota</taxon>
        <taxon>Bacilli</taxon>
        <taxon>Bacillales</taxon>
        <taxon>Paenibacillaceae</taxon>
        <taxon>Paenibacillus</taxon>
    </lineage>
</organism>
<evidence type="ECO:0000259" key="6">
    <source>
        <dbReference type="PROSITE" id="PS50110"/>
    </source>
</evidence>
<comment type="caution">
    <text evidence="7">The sequence shown here is derived from an EMBL/GenBank/DDBJ whole genome shotgun (WGS) entry which is preliminary data.</text>
</comment>
<name>A0A368VSL1_9BACL</name>
<dbReference type="Gene3D" id="1.10.10.60">
    <property type="entry name" value="Homeodomain-like"/>
    <property type="match status" value="2"/>
</dbReference>
<evidence type="ECO:0000256" key="2">
    <source>
        <dbReference type="ARBA" id="ARBA00023125"/>
    </source>
</evidence>
<dbReference type="InterPro" id="IPR009057">
    <property type="entry name" value="Homeodomain-like_sf"/>
</dbReference>
<keyword evidence="8" id="KW-1185">Reference proteome</keyword>
<feature type="domain" description="Response regulatory" evidence="6">
    <location>
        <begin position="3"/>
        <end position="120"/>
    </location>
</feature>